<sequence>MRIRKIKTGWLTGALLIGLTAVTGAWAQVLPKPDTIRSDSPQTERFALVVYAGSGLSVYSAPIQVADGLQQVRTSRLGVPATVRLMWHPDHRLRIGIESGWTTMYAYSALADARPARVYVSAIPVLLVYSMPVTRRIALFGGTGAYVLNSTLRYGDAVRTNAVSLGWMVAGQFTQPISRSLGVAVELKWHDATQTNDTNFALELQLVWRAYRWR</sequence>
<accession>A0ABP8KT40</accession>
<reference evidence="2" key="1">
    <citation type="journal article" date="2019" name="Int. J. Syst. Evol. Microbiol.">
        <title>The Global Catalogue of Microorganisms (GCM) 10K type strain sequencing project: providing services to taxonomists for standard genome sequencing and annotation.</title>
        <authorList>
            <consortium name="The Broad Institute Genomics Platform"/>
            <consortium name="The Broad Institute Genome Sequencing Center for Infectious Disease"/>
            <person name="Wu L."/>
            <person name="Ma J."/>
        </authorList>
    </citation>
    <scope>NUCLEOTIDE SEQUENCE [LARGE SCALE GENOMIC DNA]</scope>
    <source>
        <strain evidence="2">JCM 17925</strain>
    </source>
</reference>
<dbReference type="InterPro" id="IPR011250">
    <property type="entry name" value="OMP/PagP_B-barrel"/>
</dbReference>
<gene>
    <name evidence="1" type="ORF">GCM10023187_46780</name>
</gene>
<dbReference type="SUPFAM" id="SSF56925">
    <property type="entry name" value="OMPA-like"/>
    <property type="match status" value="1"/>
</dbReference>
<evidence type="ECO:0008006" key="3">
    <source>
        <dbReference type="Google" id="ProtNLM"/>
    </source>
</evidence>
<organism evidence="1 2">
    <name type="scientific">Nibrella viscosa</name>
    <dbReference type="NCBI Taxonomy" id="1084524"/>
    <lineage>
        <taxon>Bacteria</taxon>
        <taxon>Pseudomonadati</taxon>
        <taxon>Bacteroidota</taxon>
        <taxon>Cytophagia</taxon>
        <taxon>Cytophagales</taxon>
        <taxon>Spirosomataceae</taxon>
        <taxon>Nibrella</taxon>
    </lineage>
</organism>
<evidence type="ECO:0000313" key="2">
    <source>
        <dbReference type="Proteomes" id="UP001500936"/>
    </source>
</evidence>
<proteinExistence type="predicted"/>
<evidence type="ECO:0000313" key="1">
    <source>
        <dbReference type="EMBL" id="GAA4415872.1"/>
    </source>
</evidence>
<dbReference type="RefSeq" id="WP_345270479.1">
    <property type="nucleotide sequence ID" value="NZ_BAABHB010000013.1"/>
</dbReference>
<name>A0ABP8KT40_9BACT</name>
<protein>
    <recommendedName>
        <fullName evidence="3">Outer membrane protein beta-barrel domain-containing protein</fullName>
    </recommendedName>
</protein>
<keyword evidence="2" id="KW-1185">Reference proteome</keyword>
<comment type="caution">
    <text evidence="1">The sequence shown here is derived from an EMBL/GenBank/DDBJ whole genome shotgun (WGS) entry which is preliminary data.</text>
</comment>
<dbReference type="Proteomes" id="UP001500936">
    <property type="component" value="Unassembled WGS sequence"/>
</dbReference>
<dbReference type="EMBL" id="BAABHB010000013">
    <property type="protein sequence ID" value="GAA4415872.1"/>
    <property type="molecule type" value="Genomic_DNA"/>
</dbReference>